<comment type="catalytic activity">
    <reaction evidence="4 5">
        <text>dUTP + H2O = dUMP + diphosphate + H(+)</text>
        <dbReference type="Rhea" id="RHEA:10248"/>
        <dbReference type="ChEBI" id="CHEBI:15377"/>
        <dbReference type="ChEBI" id="CHEBI:15378"/>
        <dbReference type="ChEBI" id="CHEBI:33019"/>
        <dbReference type="ChEBI" id="CHEBI:61555"/>
        <dbReference type="ChEBI" id="CHEBI:246422"/>
        <dbReference type="EC" id="3.6.1.23"/>
    </reaction>
</comment>
<proteinExistence type="inferred from homology"/>
<feature type="binding site" evidence="5">
    <location>
        <begin position="62"/>
        <end position="64"/>
    </location>
    <ligand>
        <name>substrate</name>
    </ligand>
</feature>
<dbReference type="EC" id="3.6.1.23" evidence="5"/>
<dbReference type="AlphaFoldDB" id="A0A2P8HQQ3"/>
<feature type="binding site" evidence="5">
    <location>
        <begin position="79"/>
        <end position="81"/>
    </location>
    <ligand>
        <name>substrate</name>
    </ligand>
</feature>
<feature type="domain" description="dUTPase-like" evidence="6">
    <location>
        <begin position="11"/>
        <end position="142"/>
    </location>
</feature>
<evidence type="ECO:0000256" key="4">
    <source>
        <dbReference type="ARBA" id="ARBA00047686"/>
    </source>
</evidence>
<feature type="binding site" evidence="5">
    <location>
        <position position="75"/>
    </location>
    <ligand>
        <name>substrate</name>
    </ligand>
</feature>
<evidence type="ECO:0000259" key="6">
    <source>
        <dbReference type="Pfam" id="PF00692"/>
    </source>
</evidence>
<evidence type="ECO:0000256" key="1">
    <source>
        <dbReference type="ARBA" id="ARBA00006581"/>
    </source>
</evidence>
<comment type="similarity">
    <text evidence="1 5">Belongs to the dUTPase family.</text>
</comment>
<dbReference type="GO" id="GO:0006226">
    <property type="term" value="P:dUMP biosynthetic process"/>
    <property type="evidence" value="ECO:0007669"/>
    <property type="project" value="UniProtKB-UniRule"/>
</dbReference>
<comment type="cofactor">
    <cofactor evidence="5">
        <name>Mg(2+)</name>
        <dbReference type="ChEBI" id="CHEBI:18420"/>
    </cofactor>
</comment>
<keyword evidence="2 5" id="KW-0378">Hydrolase</keyword>
<evidence type="ECO:0000256" key="3">
    <source>
        <dbReference type="ARBA" id="ARBA00023080"/>
    </source>
</evidence>
<organism evidence="7 8">
    <name type="scientific">Salsuginibacillus halophilus</name>
    <dbReference type="NCBI Taxonomy" id="517424"/>
    <lineage>
        <taxon>Bacteria</taxon>
        <taxon>Bacillati</taxon>
        <taxon>Bacillota</taxon>
        <taxon>Bacilli</taxon>
        <taxon>Bacillales</taxon>
        <taxon>Bacillaceae</taxon>
        <taxon>Salsuginibacillus</taxon>
    </lineage>
</organism>
<evidence type="ECO:0000313" key="8">
    <source>
        <dbReference type="Proteomes" id="UP000242310"/>
    </source>
</evidence>
<dbReference type="UniPathway" id="UPA00610">
    <property type="reaction ID" value="UER00666"/>
</dbReference>
<dbReference type="Gene3D" id="2.70.40.10">
    <property type="match status" value="1"/>
</dbReference>
<protein>
    <recommendedName>
        <fullName evidence="5">Deoxyuridine 5'-triphosphate nucleotidohydrolase</fullName>
        <shortName evidence="5">dUTPase</shortName>
        <ecNumber evidence="5">3.6.1.23</ecNumber>
    </recommendedName>
    <alternativeName>
        <fullName evidence="5">dUTP pyrophosphatase</fullName>
    </alternativeName>
</protein>
<dbReference type="OrthoDB" id="9809956at2"/>
<dbReference type="PANTHER" id="PTHR11241:SF0">
    <property type="entry name" value="DEOXYURIDINE 5'-TRIPHOSPHATE NUCLEOTIDOHYDROLASE"/>
    <property type="match status" value="1"/>
</dbReference>
<dbReference type="Pfam" id="PF00692">
    <property type="entry name" value="dUTPase"/>
    <property type="match status" value="1"/>
</dbReference>
<evidence type="ECO:0000256" key="2">
    <source>
        <dbReference type="ARBA" id="ARBA00022801"/>
    </source>
</evidence>
<dbReference type="EMBL" id="PYAV01000004">
    <property type="protein sequence ID" value="PSL48547.1"/>
    <property type="molecule type" value="Genomic_DNA"/>
</dbReference>
<comment type="caution">
    <text evidence="7">The sequence shown here is derived from an EMBL/GenBank/DDBJ whole genome shotgun (WGS) entry which is preliminary data.</text>
</comment>
<reference evidence="7 8" key="1">
    <citation type="submission" date="2018-03" db="EMBL/GenBank/DDBJ databases">
        <title>Genomic Encyclopedia of Type Strains, Phase III (KMG-III): the genomes of soil and plant-associated and newly described type strains.</title>
        <authorList>
            <person name="Whitman W."/>
        </authorList>
    </citation>
    <scope>NUCLEOTIDE SEQUENCE [LARGE SCALE GENOMIC DNA]</scope>
    <source>
        <strain evidence="7 8">CGMCC 1.07653</strain>
    </source>
</reference>
<dbReference type="InterPro" id="IPR029054">
    <property type="entry name" value="dUTPase-like"/>
</dbReference>
<keyword evidence="5" id="KW-0479">Metal-binding</keyword>
<keyword evidence="5" id="KW-0460">Magnesium</keyword>
<dbReference type="NCBIfam" id="TIGR00576">
    <property type="entry name" value="dut"/>
    <property type="match status" value="1"/>
</dbReference>
<dbReference type="InterPro" id="IPR033704">
    <property type="entry name" value="dUTPase_trimeric"/>
</dbReference>
<dbReference type="HAMAP" id="MF_00116">
    <property type="entry name" value="dUTPase_bact"/>
    <property type="match status" value="1"/>
</dbReference>
<comment type="pathway">
    <text evidence="5">Pyrimidine metabolism; dUMP biosynthesis; dUMP from dCTP (dUTP route): step 2/2.</text>
</comment>
<dbReference type="GO" id="GO:0000287">
    <property type="term" value="F:magnesium ion binding"/>
    <property type="evidence" value="ECO:0007669"/>
    <property type="project" value="UniProtKB-UniRule"/>
</dbReference>
<evidence type="ECO:0000256" key="5">
    <source>
        <dbReference type="HAMAP-Rule" id="MF_00116"/>
    </source>
</evidence>
<dbReference type="SUPFAM" id="SSF51283">
    <property type="entry name" value="dUTPase-like"/>
    <property type="match status" value="1"/>
</dbReference>
<dbReference type="GO" id="GO:0046081">
    <property type="term" value="P:dUTP catabolic process"/>
    <property type="evidence" value="ECO:0007669"/>
    <property type="project" value="InterPro"/>
</dbReference>
<sequence length="143" mass="15231">MNVNVKRLSDQIALPAYATAGAAGFDVCAAEDVTLAPGEVTAVPLGLAFEIPEGYVMYLMPRSGLSKKTKLRQPNSVGVIDSDYRGEVKLLLENTDSKESYHIETGDRIGQGVIQEVPHVDFVEADELSETKRGSGGFGSTGV</sequence>
<comment type="function">
    <text evidence="5">This enzyme is involved in nucleotide metabolism: it produces dUMP, the immediate precursor of thymidine nucleotides and it decreases the intracellular concentration of dUTP so that uracil cannot be incorporated into DNA.</text>
</comment>
<comment type="caution">
    <text evidence="5">Lacks conserved residue(s) required for the propagation of feature annotation.</text>
</comment>
<dbReference type="InterPro" id="IPR008181">
    <property type="entry name" value="dUTPase"/>
</dbReference>
<dbReference type="PANTHER" id="PTHR11241">
    <property type="entry name" value="DEOXYURIDINE 5'-TRIPHOSPHATE NUCLEOTIDOHYDROLASE"/>
    <property type="match status" value="1"/>
</dbReference>
<dbReference type="Proteomes" id="UP000242310">
    <property type="component" value="Unassembled WGS sequence"/>
</dbReference>
<dbReference type="CDD" id="cd07557">
    <property type="entry name" value="trimeric_dUTPase"/>
    <property type="match status" value="1"/>
</dbReference>
<keyword evidence="3 5" id="KW-0546">Nucleotide metabolism</keyword>
<keyword evidence="8" id="KW-1185">Reference proteome</keyword>
<dbReference type="InterPro" id="IPR036157">
    <property type="entry name" value="dUTPase-like_sf"/>
</dbReference>
<evidence type="ECO:0000313" key="7">
    <source>
        <dbReference type="EMBL" id="PSL48547.1"/>
    </source>
</evidence>
<gene>
    <name evidence="5" type="primary">dut</name>
    <name evidence="7" type="ORF">B0H94_104148</name>
</gene>
<accession>A0A2P8HQQ3</accession>
<dbReference type="GO" id="GO:0004170">
    <property type="term" value="F:dUTP diphosphatase activity"/>
    <property type="evidence" value="ECO:0007669"/>
    <property type="project" value="UniProtKB-UniRule"/>
</dbReference>
<dbReference type="NCBIfam" id="NF001862">
    <property type="entry name" value="PRK00601.1"/>
    <property type="match status" value="1"/>
</dbReference>
<name>A0A2P8HQQ3_9BACI</name>